<keyword evidence="2" id="KW-0255">Endonuclease</keyword>
<feature type="non-terminal residue" evidence="2">
    <location>
        <position position="1"/>
    </location>
</feature>
<reference evidence="2 3" key="1">
    <citation type="journal article" date="2018" name="Front. Plant Sci.">
        <title>Red Clover (Trifolium pratense) and Zigzag Clover (T. medium) - A Picture of Genomic Similarities and Differences.</title>
        <authorList>
            <person name="Dluhosova J."/>
            <person name="Istvanek J."/>
            <person name="Nedelnik J."/>
            <person name="Repkova J."/>
        </authorList>
    </citation>
    <scope>NUCLEOTIDE SEQUENCE [LARGE SCALE GENOMIC DNA]</scope>
    <source>
        <strain evidence="3">cv. 10/8</strain>
        <tissue evidence="2">Leaf</tissue>
    </source>
</reference>
<proteinExistence type="predicted"/>
<evidence type="ECO:0000313" key="2">
    <source>
        <dbReference type="EMBL" id="MCI60099.1"/>
    </source>
</evidence>
<name>A0A392TG15_9FABA</name>
<keyword evidence="3" id="KW-1185">Reference proteome</keyword>
<protein>
    <submittedName>
        <fullName evidence="2">Endonuclease/exonuclease/phosphatase family protein</fullName>
    </submittedName>
</protein>
<evidence type="ECO:0000313" key="3">
    <source>
        <dbReference type="Proteomes" id="UP000265520"/>
    </source>
</evidence>
<dbReference type="Proteomes" id="UP000265520">
    <property type="component" value="Unassembled WGS sequence"/>
</dbReference>
<keyword evidence="2" id="KW-0540">Nuclease</keyword>
<feature type="compositionally biased region" description="Basic residues" evidence="1">
    <location>
        <begin position="7"/>
        <end position="18"/>
    </location>
</feature>
<dbReference type="GO" id="GO:0004527">
    <property type="term" value="F:exonuclease activity"/>
    <property type="evidence" value="ECO:0007669"/>
    <property type="project" value="UniProtKB-KW"/>
</dbReference>
<dbReference type="AlphaFoldDB" id="A0A392TG15"/>
<dbReference type="GO" id="GO:0004519">
    <property type="term" value="F:endonuclease activity"/>
    <property type="evidence" value="ECO:0007669"/>
    <property type="project" value="UniProtKB-KW"/>
</dbReference>
<accession>A0A392TG15</accession>
<feature type="region of interest" description="Disordered" evidence="1">
    <location>
        <begin position="1"/>
        <end position="39"/>
    </location>
</feature>
<comment type="caution">
    <text evidence="2">The sequence shown here is derived from an EMBL/GenBank/DDBJ whole genome shotgun (WGS) entry which is preliminary data.</text>
</comment>
<feature type="compositionally biased region" description="Polar residues" evidence="1">
    <location>
        <begin position="26"/>
        <end position="39"/>
    </location>
</feature>
<keyword evidence="2" id="KW-0378">Hydrolase</keyword>
<sequence>RKEVLKVLKKNARRRRGRNSGSRSSETAPQVSTGVSSLSASVNNDWKNWVAMQGNAQLAEDDVRDIGDVIGVKFT</sequence>
<evidence type="ECO:0000256" key="1">
    <source>
        <dbReference type="SAM" id="MobiDB-lite"/>
    </source>
</evidence>
<organism evidence="2 3">
    <name type="scientific">Trifolium medium</name>
    <dbReference type="NCBI Taxonomy" id="97028"/>
    <lineage>
        <taxon>Eukaryota</taxon>
        <taxon>Viridiplantae</taxon>
        <taxon>Streptophyta</taxon>
        <taxon>Embryophyta</taxon>
        <taxon>Tracheophyta</taxon>
        <taxon>Spermatophyta</taxon>
        <taxon>Magnoliopsida</taxon>
        <taxon>eudicotyledons</taxon>
        <taxon>Gunneridae</taxon>
        <taxon>Pentapetalae</taxon>
        <taxon>rosids</taxon>
        <taxon>fabids</taxon>
        <taxon>Fabales</taxon>
        <taxon>Fabaceae</taxon>
        <taxon>Papilionoideae</taxon>
        <taxon>50 kb inversion clade</taxon>
        <taxon>NPAAA clade</taxon>
        <taxon>Hologalegina</taxon>
        <taxon>IRL clade</taxon>
        <taxon>Trifolieae</taxon>
        <taxon>Trifolium</taxon>
    </lineage>
</organism>
<dbReference type="EMBL" id="LXQA010575313">
    <property type="protein sequence ID" value="MCI60099.1"/>
    <property type="molecule type" value="Genomic_DNA"/>
</dbReference>
<keyword evidence="2" id="KW-0269">Exonuclease</keyword>
<feature type="non-terminal residue" evidence="2">
    <location>
        <position position="75"/>
    </location>
</feature>